<dbReference type="EMBL" id="JARAWJ010000036">
    <property type="protein sequence ID" value="MDX3042296.1"/>
    <property type="molecule type" value="Genomic_DNA"/>
</dbReference>
<name>A0ABU4MYK7_9ACTN</name>
<evidence type="ECO:0000313" key="10">
    <source>
        <dbReference type="EMBL" id="MDX3042296.1"/>
    </source>
</evidence>
<keyword evidence="2 7" id="KW-0479">Metal-binding</keyword>
<evidence type="ECO:0000259" key="8">
    <source>
        <dbReference type="Pfam" id="PF04551"/>
    </source>
</evidence>
<comment type="catalytic activity">
    <reaction evidence="7">
        <text>(2E)-4-hydroxy-3-methylbut-2-enyl diphosphate + oxidized [flavodoxin] + H2O + 2 H(+) = 2-C-methyl-D-erythritol 2,4-cyclic diphosphate + reduced [flavodoxin]</text>
        <dbReference type="Rhea" id="RHEA:43604"/>
        <dbReference type="Rhea" id="RHEA-COMP:10622"/>
        <dbReference type="Rhea" id="RHEA-COMP:10623"/>
        <dbReference type="ChEBI" id="CHEBI:15377"/>
        <dbReference type="ChEBI" id="CHEBI:15378"/>
        <dbReference type="ChEBI" id="CHEBI:57618"/>
        <dbReference type="ChEBI" id="CHEBI:58210"/>
        <dbReference type="ChEBI" id="CHEBI:58483"/>
        <dbReference type="ChEBI" id="CHEBI:128753"/>
        <dbReference type="EC" id="1.17.7.3"/>
    </reaction>
</comment>
<protein>
    <recommendedName>
        <fullName evidence="7">4-hydroxy-3-methylbut-2-en-1-yl diphosphate synthase (flavodoxin)</fullName>
        <ecNumber evidence="7">1.17.7.3</ecNumber>
    </recommendedName>
    <alternativeName>
        <fullName evidence="7">1-hydroxy-2-methyl-2-(E)-butenyl 4-diphosphate synthase</fullName>
    </alternativeName>
</protein>
<comment type="cofactor">
    <cofactor evidence="7">
        <name>[4Fe-4S] cluster</name>
        <dbReference type="ChEBI" id="CHEBI:49883"/>
    </cofactor>
    <text evidence="7">Binds 1 [4Fe-4S] cluster.</text>
</comment>
<dbReference type="InterPro" id="IPR058579">
    <property type="entry name" value="IspG_C"/>
</dbReference>
<dbReference type="NCBIfam" id="TIGR00612">
    <property type="entry name" value="ispG_gcpE"/>
    <property type="match status" value="1"/>
</dbReference>
<feature type="domain" description="IspG C-terminal" evidence="9">
    <location>
        <begin position="277"/>
        <end position="363"/>
    </location>
</feature>
<feature type="binding site" evidence="7">
    <location>
        <position position="316"/>
    </location>
    <ligand>
        <name>[4Fe-4S] cluster</name>
        <dbReference type="ChEBI" id="CHEBI:49883"/>
    </ligand>
</feature>
<reference evidence="10 11" key="1">
    <citation type="journal article" date="2023" name="Microb. Genom.">
        <title>Mesoterricola silvestris gen. nov., sp. nov., Mesoterricola sediminis sp. nov., Geothrix oryzae sp. nov., Geothrix edaphica sp. nov., Geothrix rubra sp. nov., and Geothrix limicola sp. nov., six novel members of Acidobacteriota isolated from soils.</title>
        <authorList>
            <person name="Weisberg A.J."/>
            <person name="Pearce E."/>
            <person name="Kramer C.G."/>
            <person name="Chang J.H."/>
            <person name="Clarke C.R."/>
        </authorList>
    </citation>
    <scope>NUCLEOTIDE SEQUENCE [LARGE SCALE GENOMIC DNA]</scope>
    <source>
        <strain evidence="10 11">NE20-4-1</strain>
    </source>
</reference>
<feature type="binding site" evidence="7">
    <location>
        <position position="323"/>
    </location>
    <ligand>
        <name>[4Fe-4S] cluster</name>
        <dbReference type="ChEBI" id="CHEBI:49883"/>
    </ligand>
</feature>
<dbReference type="InterPro" id="IPR011005">
    <property type="entry name" value="Dihydropteroate_synth-like_sf"/>
</dbReference>
<dbReference type="PANTHER" id="PTHR30454">
    <property type="entry name" value="4-HYDROXY-3-METHYLBUT-2-EN-1-YL DIPHOSPHATE SYNTHASE"/>
    <property type="match status" value="1"/>
</dbReference>
<comment type="function">
    <text evidence="7">Converts 2C-methyl-D-erythritol 2,4-cyclodiphosphate (ME-2,4cPP) into 1-hydroxy-2-methyl-2-(E)-butenyl 4-diphosphate.</text>
</comment>
<feature type="binding site" evidence="7">
    <location>
        <position position="281"/>
    </location>
    <ligand>
        <name>[4Fe-4S] cluster</name>
        <dbReference type="ChEBI" id="CHEBI:49883"/>
    </ligand>
</feature>
<sequence>MTAVSLGVPELPARPIAERRPSRRIQVGPVAVGGGAPVSVQSMTTTRTSDVGATLQQIAELTASGCQIVRVACPTQDDADALATIARKSQIPVIADIHFQPKYVFAAIEAGCAAVRVNPGNIKQFDDKVKEIARAAKDHDTPIRIGVNAGSLDRRLLQKYGKATPEALVESALWEASLFEEHDFRDIKISVKHNDPVVMIEAYRQLAAQCDYPLHLGVTEAGPAFQGTIKSAVAFGALLSEGIGDTIRVSLSAPPVEEIKVGIQILESLNLRQRRLEIVSCPSCGRAQVDVYRLADEVTAGLEGMEVPLRVAVMGCVVNGPGEAREADLGVASGNGKGQIFVKGEVIRTVPESKIVETLIDEAMKIAEQMEKDGVASGEPAVTVS</sequence>
<dbReference type="Gene3D" id="3.20.20.20">
    <property type="entry name" value="Dihydropteroate synthase-like"/>
    <property type="match status" value="1"/>
</dbReference>
<dbReference type="InterPro" id="IPR058578">
    <property type="entry name" value="IspG_TIM"/>
</dbReference>
<keyword evidence="5 7" id="KW-0411">Iron-sulfur</keyword>
<keyword evidence="1 7" id="KW-0004">4Fe-4S</keyword>
<dbReference type="Pfam" id="PF26540">
    <property type="entry name" value="GcpE_C"/>
    <property type="match status" value="1"/>
</dbReference>
<dbReference type="Proteomes" id="UP001282474">
    <property type="component" value="Unassembled WGS sequence"/>
</dbReference>
<keyword evidence="3 7" id="KW-0560">Oxidoreductase</keyword>
<evidence type="ECO:0000256" key="4">
    <source>
        <dbReference type="ARBA" id="ARBA00023004"/>
    </source>
</evidence>
<dbReference type="InterPro" id="IPR004588">
    <property type="entry name" value="IspG_bac-typ"/>
</dbReference>
<dbReference type="CDD" id="cd00945">
    <property type="entry name" value="Aldolase_Class_I"/>
    <property type="match status" value="1"/>
</dbReference>
<dbReference type="RefSeq" id="WP_045556924.1">
    <property type="nucleotide sequence ID" value="NZ_JABXWF010000006.1"/>
</dbReference>
<dbReference type="PANTHER" id="PTHR30454:SF0">
    <property type="entry name" value="4-HYDROXY-3-METHYLBUT-2-EN-1-YL DIPHOSPHATE SYNTHASE (FERREDOXIN), CHLOROPLASTIC"/>
    <property type="match status" value="1"/>
</dbReference>
<comment type="similarity">
    <text evidence="7">Belongs to the IspG family.</text>
</comment>
<keyword evidence="4 7" id="KW-0408">Iron</keyword>
<comment type="pathway">
    <text evidence="7">Isoprenoid biosynthesis; isopentenyl diphosphate biosynthesis via DXP pathway; isopentenyl diphosphate from 1-deoxy-D-xylulose 5-phosphate: step 5/6.</text>
</comment>
<dbReference type="GO" id="GO:0046429">
    <property type="term" value="F:4-hydroxy-3-methylbut-2-en-1-yl diphosphate synthase activity (ferredoxin)"/>
    <property type="evidence" value="ECO:0007669"/>
    <property type="project" value="UniProtKB-EC"/>
</dbReference>
<accession>A0ABU4MYK7</accession>
<evidence type="ECO:0000256" key="7">
    <source>
        <dbReference type="HAMAP-Rule" id="MF_00159"/>
    </source>
</evidence>
<evidence type="ECO:0000313" key="11">
    <source>
        <dbReference type="Proteomes" id="UP001282474"/>
    </source>
</evidence>
<evidence type="ECO:0000256" key="5">
    <source>
        <dbReference type="ARBA" id="ARBA00023014"/>
    </source>
</evidence>
<dbReference type="InterPro" id="IPR045854">
    <property type="entry name" value="NO2/SO3_Rdtase_4Fe4S_sf"/>
</dbReference>
<dbReference type="Pfam" id="PF04551">
    <property type="entry name" value="GcpE"/>
    <property type="match status" value="1"/>
</dbReference>
<evidence type="ECO:0000256" key="6">
    <source>
        <dbReference type="ARBA" id="ARBA00023229"/>
    </source>
</evidence>
<dbReference type="SUPFAM" id="SSF51717">
    <property type="entry name" value="Dihydropteroate synthetase-like"/>
    <property type="match status" value="1"/>
</dbReference>
<dbReference type="PIRSF" id="PIRSF004640">
    <property type="entry name" value="IspG"/>
    <property type="match status" value="1"/>
</dbReference>
<evidence type="ECO:0000256" key="2">
    <source>
        <dbReference type="ARBA" id="ARBA00022723"/>
    </source>
</evidence>
<dbReference type="InterPro" id="IPR016425">
    <property type="entry name" value="IspG_bac"/>
</dbReference>
<dbReference type="EC" id="1.17.7.3" evidence="7"/>
<evidence type="ECO:0000256" key="1">
    <source>
        <dbReference type="ARBA" id="ARBA00022485"/>
    </source>
</evidence>
<gene>
    <name evidence="7 10" type="primary">ispG</name>
    <name evidence="10" type="synonym">gcpE</name>
    <name evidence="10" type="ORF">PV383_34720</name>
</gene>
<organism evidence="10 11">
    <name type="scientific">Streptomyces caniscabiei</name>
    <dbReference type="NCBI Taxonomy" id="2746961"/>
    <lineage>
        <taxon>Bacteria</taxon>
        <taxon>Bacillati</taxon>
        <taxon>Actinomycetota</taxon>
        <taxon>Actinomycetes</taxon>
        <taxon>Kitasatosporales</taxon>
        <taxon>Streptomycetaceae</taxon>
        <taxon>Streptomyces</taxon>
    </lineage>
</organism>
<comment type="caution">
    <text evidence="10">The sequence shown here is derived from an EMBL/GenBank/DDBJ whole genome shotgun (WGS) entry which is preliminary data.</text>
</comment>
<evidence type="ECO:0000256" key="3">
    <source>
        <dbReference type="ARBA" id="ARBA00023002"/>
    </source>
</evidence>
<evidence type="ECO:0000259" key="9">
    <source>
        <dbReference type="Pfam" id="PF26540"/>
    </source>
</evidence>
<dbReference type="Gene3D" id="3.30.413.10">
    <property type="entry name" value="Sulfite Reductase Hemoprotein, domain 1"/>
    <property type="match status" value="1"/>
</dbReference>
<proteinExistence type="inferred from homology"/>
<keyword evidence="6 7" id="KW-0414">Isoprene biosynthesis</keyword>
<keyword evidence="11" id="KW-1185">Reference proteome</keyword>
<feature type="domain" description="IspG TIM-barrel" evidence="8">
    <location>
        <begin position="23"/>
        <end position="262"/>
    </location>
</feature>
<dbReference type="NCBIfam" id="NF001540">
    <property type="entry name" value="PRK00366.1"/>
    <property type="match status" value="1"/>
</dbReference>
<dbReference type="SUPFAM" id="SSF56014">
    <property type="entry name" value="Nitrite and sulphite reductase 4Fe-4S domain-like"/>
    <property type="match status" value="1"/>
</dbReference>
<feature type="binding site" evidence="7">
    <location>
        <position position="284"/>
    </location>
    <ligand>
        <name>[4Fe-4S] cluster</name>
        <dbReference type="ChEBI" id="CHEBI:49883"/>
    </ligand>
</feature>
<dbReference type="HAMAP" id="MF_00159">
    <property type="entry name" value="IspG"/>
    <property type="match status" value="1"/>
</dbReference>